<dbReference type="InterPro" id="IPR001031">
    <property type="entry name" value="Thioesterase"/>
</dbReference>
<evidence type="ECO:0000256" key="2">
    <source>
        <dbReference type="ARBA" id="ARBA00022801"/>
    </source>
</evidence>
<dbReference type="EMBL" id="CP071518">
    <property type="protein sequence ID" value="QSX79990.1"/>
    <property type="molecule type" value="Genomic_DNA"/>
</dbReference>
<evidence type="ECO:0000259" key="3">
    <source>
        <dbReference type="SMART" id="SM00824"/>
    </source>
</evidence>
<dbReference type="GO" id="GO:0008610">
    <property type="term" value="P:lipid biosynthetic process"/>
    <property type="evidence" value="ECO:0007669"/>
    <property type="project" value="TreeGrafter"/>
</dbReference>
<keyword evidence="2" id="KW-0378">Hydrolase</keyword>
<evidence type="ECO:0000256" key="1">
    <source>
        <dbReference type="ARBA" id="ARBA00007169"/>
    </source>
</evidence>
<dbReference type="PANTHER" id="PTHR11487">
    <property type="entry name" value="THIOESTERASE"/>
    <property type="match status" value="1"/>
</dbReference>
<proteinExistence type="inferred from homology"/>
<evidence type="ECO:0000313" key="4">
    <source>
        <dbReference type="EMBL" id="QSX79990.1"/>
    </source>
</evidence>
<dbReference type="AlphaFoldDB" id="A0A975AU87"/>
<dbReference type="Pfam" id="PF00975">
    <property type="entry name" value="Thioesterase"/>
    <property type="match status" value="1"/>
</dbReference>
<dbReference type="InterPro" id="IPR012223">
    <property type="entry name" value="TEII"/>
</dbReference>
<sequence>MRLFCFPYAGGSAFNFSAWRGRLDPGVEICAVQLPGRGARIGEAPIATMPALLRAMAPAITQLNSLPFAFFGHSVGALIAFELARYLRLHGVQGPEHLFMSGCQAPQFRSPSAGLHRLPDAAFIEELRDYNGTPEEVLDNRELMALMLPTIRADFALAEEYSYRSGPLLQVPVSVYAGTQEDIRAPGQVDGWQKETTGPCAVTWFDGGHFFINSQRDAVIGQLNADLAPAPDAAKEGTS</sequence>
<keyword evidence="5" id="KW-1185">Reference proteome</keyword>
<dbReference type="GO" id="GO:0016787">
    <property type="term" value="F:hydrolase activity"/>
    <property type="evidence" value="ECO:0007669"/>
    <property type="project" value="UniProtKB-KW"/>
</dbReference>
<organism evidence="4 5">
    <name type="scientific">Agrilutibacter solisilvae</name>
    <dbReference type="NCBI Taxonomy" id="2763317"/>
    <lineage>
        <taxon>Bacteria</taxon>
        <taxon>Pseudomonadati</taxon>
        <taxon>Pseudomonadota</taxon>
        <taxon>Gammaproteobacteria</taxon>
        <taxon>Lysobacterales</taxon>
        <taxon>Lysobacteraceae</taxon>
        <taxon>Agrilutibacter</taxon>
    </lineage>
</organism>
<dbReference type="PANTHER" id="PTHR11487:SF0">
    <property type="entry name" value="S-ACYL FATTY ACID SYNTHASE THIOESTERASE, MEDIUM CHAIN"/>
    <property type="match status" value="1"/>
</dbReference>
<feature type="domain" description="Thioesterase TesA-like" evidence="3">
    <location>
        <begin position="4"/>
        <end position="223"/>
    </location>
</feature>
<dbReference type="SMART" id="SM00824">
    <property type="entry name" value="PKS_TE"/>
    <property type="match status" value="1"/>
</dbReference>
<dbReference type="InterPro" id="IPR029058">
    <property type="entry name" value="AB_hydrolase_fold"/>
</dbReference>
<name>A0A975AU87_9GAMM</name>
<comment type="similarity">
    <text evidence="1">Belongs to the thioesterase family.</text>
</comment>
<reference evidence="4 5" key="1">
    <citation type="submission" date="2021-03" db="EMBL/GenBank/DDBJ databases">
        <title>Lysobacter sp. nov. isolated from soil of gangwondo yeongwol, south Korea.</title>
        <authorList>
            <person name="Kim K.R."/>
            <person name="Kim K.H."/>
            <person name="Jeon C.O."/>
        </authorList>
    </citation>
    <scope>NUCLEOTIDE SEQUENCE [LARGE SCALE GENOMIC DNA]</scope>
    <source>
        <strain evidence="4 5">R19</strain>
    </source>
</reference>
<dbReference type="SUPFAM" id="SSF53474">
    <property type="entry name" value="alpha/beta-Hydrolases"/>
    <property type="match status" value="1"/>
</dbReference>
<gene>
    <name evidence="4" type="ORF">I8J32_007190</name>
</gene>
<dbReference type="KEGG" id="lsf:I8J32_007190"/>
<dbReference type="InterPro" id="IPR020802">
    <property type="entry name" value="TesA-like"/>
</dbReference>
<evidence type="ECO:0000313" key="5">
    <source>
        <dbReference type="Proteomes" id="UP000639274"/>
    </source>
</evidence>
<accession>A0A975AU87</accession>
<dbReference type="Proteomes" id="UP000639274">
    <property type="component" value="Chromosome"/>
</dbReference>
<dbReference type="Gene3D" id="3.40.50.1820">
    <property type="entry name" value="alpha/beta hydrolase"/>
    <property type="match status" value="1"/>
</dbReference>
<protein>
    <submittedName>
        <fullName evidence="4">Thioesterase</fullName>
    </submittedName>
</protein>